<name>A0ABS8S0H6_DATST</name>
<dbReference type="InterPro" id="IPR006740">
    <property type="entry name" value="DUF604"/>
</dbReference>
<evidence type="ECO:0000256" key="1">
    <source>
        <dbReference type="SAM" id="Phobius"/>
    </source>
</evidence>
<organism evidence="2 3">
    <name type="scientific">Datura stramonium</name>
    <name type="common">Jimsonweed</name>
    <name type="synonym">Common thornapple</name>
    <dbReference type="NCBI Taxonomy" id="4076"/>
    <lineage>
        <taxon>Eukaryota</taxon>
        <taxon>Viridiplantae</taxon>
        <taxon>Streptophyta</taxon>
        <taxon>Embryophyta</taxon>
        <taxon>Tracheophyta</taxon>
        <taxon>Spermatophyta</taxon>
        <taxon>Magnoliopsida</taxon>
        <taxon>eudicotyledons</taxon>
        <taxon>Gunneridae</taxon>
        <taxon>Pentapetalae</taxon>
        <taxon>asterids</taxon>
        <taxon>lamiids</taxon>
        <taxon>Solanales</taxon>
        <taxon>Solanaceae</taxon>
        <taxon>Solanoideae</taxon>
        <taxon>Datureae</taxon>
        <taxon>Datura</taxon>
    </lineage>
</organism>
<dbReference type="Pfam" id="PF04646">
    <property type="entry name" value="DUF604"/>
    <property type="match status" value="1"/>
</dbReference>
<keyword evidence="1" id="KW-1133">Transmembrane helix</keyword>
<keyword evidence="1" id="KW-0812">Transmembrane</keyword>
<dbReference type="Proteomes" id="UP000823775">
    <property type="component" value="Unassembled WGS sequence"/>
</dbReference>
<evidence type="ECO:0000313" key="2">
    <source>
        <dbReference type="EMBL" id="MCD7452354.1"/>
    </source>
</evidence>
<dbReference type="PANTHER" id="PTHR10811">
    <property type="entry name" value="FRINGE-RELATED"/>
    <property type="match status" value="1"/>
</dbReference>
<sequence length="296" mass="33729">MPFRVILAKDKNCDRFTASLLKVVSLFLLLASIYFLLYSSFVGHDLWFRCPECSDPSISITPACDDDSLSPTNISHIVFGMGGSARTWKDRKHYSQLWWKPNITRGFVWLDEEPDPNSTWPDASSPPYRVSSDWKKFKFISSQSAVRIARVVVDSFSVGLPNARWFVMGDDDTVFFTENLVTVLAKYDHRQMYYIGGSSESVEQNVMHAYDMAFGGGGFAISYPLAAELVRIMDGCLNRYFNFYGSDQRVWACVGELGVSLTRERGFHQSRAATDSLRLRVKVWRGLDGWAYKKSY</sequence>
<proteinExistence type="predicted"/>
<gene>
    <name evidence="2" type="ORF">HAX54_016282</name>
</gene>
<comment type="caution">
    <text evidence="2">The sequence shown here is derived from an EMBL/GenBank/DDBJ whole genome shotgun (WGS) entry which is preliminary data.</text>
</comment>
<keyword evidence="3" id="KW-1185">Reference proteome</keyword>
<dbReference type="Gene3D" id="3.90.550.50">
    <property type="match status" value="1"/>
</dbReference>
<evidence type="ECO:0000313" key="3">
    <source>
        <dbReference type="Proteomes" id="UP000823775"/>
    </source>
</evidence>
<protein>
    <submittedName>
        <fullName evidence="2">Uncharacterized protein</fullName>
    </submittedName>
</protein>
<keyword evidence="1" id="KW-0472">Membrane</keyword>
<accession>A0ABS8S0H6</accession>
<reference evidence="2 3" key="1">
    <citation type="journal article" date="2021" name="BMC Genomics">
        <title>Datura genome reveals duplications of psychoactive alkaloid biosynthetic genes and high mutation rate following tissue culture.</title>
        <authorList>
            <person name="Rajewski A."/>
            <person name="Carter-House D."/>
            <person name="Stajich J."/>
            <person name="Litt A."/>
        </authorList>
    </citation>
    <scope>NUCLEOTIDE SEQUENCE [LARGE SCALE GENOMIC DNA]</scope>
    <source>
        <strain evidence="2">AR-01</strain>
    </source>
</reference>
<feature type="transmembrane region" description="Helical" evidence="1">
    <location>
        <begin position="20"/>
        <end position="41"/>
    </location>
</feature>
<dbReference type="EMBL" id="JACEIK010000205">
    <property type="protein sequence ID" value="MCD7452354.1"/>
    <property type="molecule type" value="Genomic_DNA"/>
</dbReference>